<feature type="domain" description="Periplasmic binding protein" evidence="4">
    <location>
        <begin position="41"/>
        <end position="301"/>
    </location>
</feature>
<accession>A0ABV6MWV2</accession>
<comment type="subcellular location">
    <subcellularLocation>
        <location evidence="1">Cell envelope</location>
    </subcellularLocation>
</comment>
<dbReference type="InterPro" id="IPR028082">
    <property type="entry name" value="Peripla_BP_I"/>
</dbReference>
<dbReference type="Pfam" id="PF13407">
    <property type="entry name" value="Peripla_BP_4"/>
    <property type="match status" value="1"/>
</dbReference>
<comment type="similarity">
    <text evidence="2">Belongs to the bacterial solute-binding protein 2 family.</text>
</comment>
<organism evidence="5 6">
    <name type="scientific">Kutzneria chonburiensis</name>
    <dbReference type="NCBI Taxonomy" id="1483604"/>
    <lineage>
        <taxon>Bacteria</taxon>
        <taxon>Bacillati</taxon>
        <taxon>Actinomycetota</taxon>
        <taxon>Actinomycetes</taxon>
        <taxon>Pseudonocardiales</taxon>
        <taxon>Pseudonocardiaceae</taxon>
        <taxon>Kutzneria</taxon>
    </lineage>
</organism>
<dbReference type="EMBL" id="JBHLUD010000008">
    <property type="protein sequence ID" value="MFC0544795.1"/>
    <property type="molecule type" value="Genomic_DNA"/>
</dbReference>
<evidence type="ECO:0000313" key="5">
    <source>
        <dbReference type="EMBL" id="MFC0544795.1"/>
    </source>
</evidence>
<keyword evidence="6" id="KW-1185">Reference proteome</keyword>
<comment type="caution">
    <text evidence="5">The sequence shown here is derived from an EMBL/GenBank/DDBJ whole genome shotgun (WGS) entry which is preliminary data.</text>
</comment>
<evidence type="ECO:0000256" key="2">
    <source>
        <dbReference type="ARBA" id="ARBA00007639"/>
    </source>
</evidence>
<dbReference type="PANTHER" id="PTHR46847:SF1">
    <property type="entry name" value="D-ALLOSE-BINDING PERIPLASMIC PROTEIN-RELATED"/>
    <property type="match status" value="1"/>
</dbReference>
<proteinExistence type="inferred from homology"/>
<dbReference type="InterPro" id="IPR025997">
    <property type="entry name" value="SBP_2_dom"/>
</dbReference>
<dbReference type="Gene3D" id="3.40.50.2300">
    <property type="match status" value="2"/>
</dbReference>
<dbReference type="PROSITE" id="PS51257">
    <property type="entry name" value="PROKAR_LIPOPROTEIN"/>
    <property type="match status" value="1"/>
</dbReference>
<protein>
    <submittedName>
        <fullName evidence="5">Substrate-binding domain-containing protein</fullName>
    </submittedName>
</protein>
<name>A0ABV6MWV2_9PSEU</name>
<evidence type="ECO:0000256" key="1">
    <source>
        <dbReference type="ARBA" id="ARBA00004196"/>
    </source>
</evidence>
<evidence type="ECO:0000256" key="3">
    <source>
        <dbReference type="ARBA" id="ARBA00022729"/>
    </source>
</evidence>
<sequence>MRLGLTMGTVVAILAVTTTGCTTQRYWGGSTAVGNNTQAKIGLVTKTDTNPYFVALRQSAQAEATRLGAQFTALAGKFDGDNDGQVTAIENLVQRGVNTILITPNSATGVLSAIKQARDKGIMVIALDTETDPANAVDATYATDNTAAGRQEGQYVKAVLGDKPPQLLMLDGTAGSTVDTQRHTGFLQGFGLKDGDPAILGHQSVNGDQSQAQQGMENLLQRATTVNAVYTLNEPTARGAYAALQARGLLNQVVMGSIDGGCQGVQDVKDGKYGATVMQFPAKMAALGVDAAVEYAKSGKKPSGFQNTGSMVITDHPVPGIPSQDSTWGLQNCWGK</sequence>
<keyword evidence="3" id="KW-0732">Signal</keyword>
<dbReference type="PANTHER" id="PTHR46847">
    <property type="entry name" value="D-ALLOSE-BINDING PERIPLASMIC PROTEIN-RELATED"/>
    <property type="match status" value="1"/>
</dbReference>
<gene>
    <name evidence="5" type="ORF">ACFFH7_25050</name>
</gene>
<reference evidence="5 6" key="1">
    <citation type="submission" date="2024-09" db="EMBL/GenBank/DDBJ databases">
        <authorList>
            <person name="Sun Q."/>
            <person name="Mori K."/>
        </authorList>
    </citation>
    <scope>NUCLEOTIDE SEQUENCE [LARGE SCALE GENOMIC DNA]</scope>
    <source>
        <strain evidence="5 6">TBRC 1432</strain>
    </source>
</reference>
<dbReference type="Proteomes" id="UP001589810">
    <property type="component" value="Unassembled WGS sequence"/>
</dbReference>
<dbReference type="SUPFAM" id="SSF53822">
    <property type="entry name" value="Periplasmic binding protein-like I"/>
    <property type="match status" value="1"/>
</dbReference>
<dbReference type="RefSeq" id="WP_273936468.1">
    <property type="nucleotide sequence ID" value="NZ_CP097263.1"/>
</dbReference>
<evidence type="ECO:0000259" key="4">
    <source>
        <dbReference type="Pfam" id="PF13407"/>
    </source>
</evidence>
<evidence type="ECO:0000313" key="6">
    <source>
        <dbReference type="Proteomes" id="UP001589810"/>
    </source>
</evidence>